<dbReference type="InterPro" id="IPR010359">
    <property type="entry name" value="IrrE_HExxH"/>
</dbReference>
<dbReference type="InterPro" id="IPR052345">
    <property type="entry name" value="Rad_response_metalloprotease"/>
</dbReference>
<dbReference type="InterPro" id="IPR010982">
    <property type="entry name" value="Lambda_DNA-bd_dom_sf"/>
</dbReference>
<evidence type="ECO:0000259" key="2">
    <source>
        <dbReference type="PROSITE" id="PS50943"/>
    </source>
</evidence>
<gene>
    <name evidence="3" type="primary">higA</name>
    <name evidence="3" type="ORF">EUBHAL_00045</name>
</gene>
<dbReference type="InterPro" id="IPR001387">
    <property type="entry name" value="Cro/C1-type_HTH"/>
</dbReference>
<organism evidence="3 4">
    <name type="scientific">Anaerobutyricum hallii DSM 3353</name>
    <dbReference type="NCBI Taxonomy" id="411469"/>
    <lineage>
        <taxon>Bacteria</taxon>
        <taxon>Bacillati</taxon>
        <taxon>Bacillota</taxon>
        <taxon>Clostridia</taxon>
        <taxon>Lachnospirales</taxon>
        <taxon>Lachnospiraceae</taxon>
        <taxon>Anaerobutyricum</taxon>
    </lineage>
</organism>
<dbReference type="Proteomes" id="UP000003174">
    <property type="component" value="Unassembled WGS sequence"/>
</dbReference>
<dbReference type="AlphaFoldDB" id="C0ERN8"/>
<dbReference type="Gene3D" id="1.10.260.40">
    <property type="entry name" value="lambda repressor-like DNA-binding domains"/>
    <property type="match status" value="1"/>
</dbReference>
<name>C0ERN8_9FIRM</name>
<sequence length="355" mass="40425">MGGSTMVRSRSFIATPPGATIKEQLNDRGMSQKEFSARMDMSEKHISRLINGDVQLTSEVAVRLEMVLGVPAKFWNNLEAIYREKLIKVEAENTMDKDEVLAKQLPYNQMSKFGWVPETRLIKERVINLRKYFEVVELSLLENRQITKIACRRLAITEKGDFALIAWAQEAKRVARQTDTAHINIDKLVRVLPEIRSMTLETPAEFSAELKDKLAQCGIALVFLPHLQGSFLQGASFIDGKKIVIGLTARGKDADRFWFSLFHELGHIVLGHIGKTDEITEQDENEADLWAKDELIPKEEFEQFKKTQDYSSISVCDFANKIGIAPGIVVGRLQKERCITYNMLNELKEQYEIAM</sequence>
<reference evidence="3 4" key="1">
    <citation type="submission" date="2009-01" db="EMBL/GenBank/DDBJ databases">
        <authorList>
            <person name="Fulton L."/>
            <person name="Clifton S."/>
            <person name="Fulton B."/>
            <person name="Xu J."/>
            <person name="Minx P."/>
            <person name="Pepin K.H."/>
            <person name="Johnson M."/>
            <person name="Bhonagiri V."/>
            <person name="Nash W.E."/>
            <person name="Mardis E.R."/>
            <person name="Wilson R.K."/>
        </authorList>
    </citation>
    <scope>NUCLEOTIDE SEQUENCE [LARGE SCALE GENOMIC DNA]</scope>
    <source>
        <strain evidence="3 4">DSM 3353</strain>
    </source>
</reference>
<dbReference type="PANTHER" id="PTHR43236">
    <property type="entry name" value="ANTITOXIN HIGA1"/>
    <property type="match status" value="1"/>
</dbReference>
<evidence type="ECO:0000313" key="4">
    <source>
        <dbReference type="Proteomes" id="UP000003174"/>
    </source>
</evidence>
<dbReference type="Pfam" id="PF01381">
    <property type="entry name" value="HTH_3"/>
    <property type="match status" value="1"/>
</dbReference>
<dbReference type="EMBL" id="ACEP01000004">
    <property type="protein sequence ID" value="EEG38046.1"/>
    <property type="molecule type" value="Genomic_DNA"/>
</dbReference>
<feature type="domain" description="HTH cro/C1-type" evidence="2">
    <location>
        <begin position="21"/>
        <end position="75"/>
    </location>
</feature>
<dbReference type="PANTHER" id="PTHR43236:SF1">
    <property type="entry name" value="BLL7220 PROTEIN"/>
    <property type="match status" value="1"/>
</dbReference>
<dbReference type="eggNOG" id="COG3093">
    <property type="taxonomic scope" value="Bacteria"/>
</dbReference>
<reference evidence="3 4" key="2">
    <citation type="submission" date="2009-02" db="EMBL/GenBank/DDBJ databases">
        <title>Draft genome sequence of Eubacterium hallii (DSM 3353).</title>
        <authorList>
            <person name="Sudarsanam P."/>
            <person name="Ley R."/>
            <person name="Guruge J."/>
            <person name="Turnbaugh P.J."/>
            <person name="Mahowald M."/>
            <person name="Liep D."/>
            <person name="Gordon J."/>
        </authorList>
    </citation>
    <scope>NUCLEOTIDE SEQUENCE [LARGE SCALE GENOMIC DNA]</scope>
    <source>
        <strain evidence="3 4">DSM 3353</strain>
    </source>
</reference>
<dbReference type="GO" id="GO:0003677">
    <property type="term" value="F:DNA binding"/>
    <property type="evidence" value="ECO:0007669"/>
    <property type="project" value="InterPro"/>
</dbReference>
<comment type="similarity">
    <text evidence="1">Belongs to the short-chain fatty acyl-CoA assimilation regulator (ScfR) family.</text>
</comment>
<dbReference type="Pfam" id="PF06114">
    <property type="entry name" value="Peptidase_M78"/>
    <property type="match status" value="1"/>
</dbReference>
<protein>
    <submittedName>
        <fullName evidence="3">Addiction module antidote protein HigA</fullName>
    </submittedName>
</protein>
<evidence type="ECO:0000313" key="3">
    <source>
        <dbReference type="EMBL" id="EEG38046.1"/>
    </source>
</evidence>
<evidence type="ECO:0000256" key="1">
    <source>
        <dbReference type="ARBA" id="ARBA00007227"/>
    </source>
</evidence>
<accession>C0ERN8</accession>
<dbReference type="CDD" id="cd00093">
    <property type="entry name" value="HTH_XRE"/>
    <property type="match status" value="1"/>
</dbReference>
<dbReference type="SUPFAM" id="SSF47413">
    <property type="entry name" value="lambda repressor-like DNA-binding domains"/>
    <property type="match status" value="1"/>
</dbReference>
<dbReference type="SMART" id="SM00530">
    <property type="entry name" value="HTH_XRE"/>
    <property type="match status" value="1"/>
</dbReference>
<proteinExistence type="inferred from homology"/>
<dbReference type="PROSITE" id="PS50943">
    <property type="entry name" value="HTH_CROC1"/>
    <property type="match status" value="1"/>
</dbReference>
<comment type="caution">
    <text evidence="3">The sequence shown here is derived from an EMBL/GenBank/DDBJ whole genome shotgun (WGS) entry which is preliminary data.</text>
</comment>